<dbReference type="VEuPathDB" id="FungiDB:PSHT_04820"/>
<dbReference type="EMBL" id="PKSM01000051">
    <property type="protein sequence ID" value="POW19269.1"/>
    <property type="molecule type" value="Genomic_DNA"/>
</dbReference>
<gene>
    <name evidence="3" type="ORF">PSHT_04820</name>
</gene>
<dbReference type="OrthoDB" id="3918848at2759"/>
<feature type="domain" description="Glutaminase A central" evidence="1">
    <location>
        <begin position="442"/>
        <end position="795"/>
    </location>
</feature>
<evidence type="ECO:0008006" key="5">
    <source>
        <dbReference type="Google" id="ProtNLM"/>
    </source>
</evidence>
<evidence type="ECO:0000259" key="2">
    <source>
        <dbReference type="Pfam" id="PF17168"/>
    </source>
</evidence>
<dbReference type="InterPro" id="IPR032514">
    <property type="entry name" value="GtaA_central"/>
</dbReference>
<dbReference type="PANTHER" id="PTHR31987">
    <property type="entry name" value="GLUTAMINASE A-RELATED"/>
    <property type="match status" value="1"/>
</dbReference>
<evidence type="ECO:0000313" key="3">
    <source>
        <dbReference type="EMBL" id="POW19269.1"/>
    </source>
</evidence>
<name>A0A2S4WBY1_9BASI</name>
<feature type="domain" description="Glutaminase A N-terminal" evidence="2">
    <location>
        <begin position="219"/>
        <end position="434"/>
    </location>
</feature>
<reference evidence="4" key="2">
    <citation type="journal article" date="2018" name="BMC Genomics">
        <title>Genomic insights into host adaptation between the wheat stripe rust pathogen (Puccinia striiformis f. sp. tritici) and the barley stripe rust pathogen (Puccinia striiformis f. sp. hordei).</title>
        <authorList>
            <person name="Xia C."/>
            <person name="Wang M."/>
            <person name="Yin C."/>
            <person name="Cornejo O.E."/>
            <person name="Hulbert S.H."/>
            <person name="Chen X."/>
        </authorList>
    </citation>
    <scope>NUCLEOTIDE SEQUENCE [LARGE SCALE GENOMIC DNA]</scope>
    <source>
        <strain evidence="4">93TX-2</strain>
    </source>
</reference>
<dbReference type="Pfam" id="PF17168">
    <property type="entry name" value="DUF5127"/>
    <property type="match status" value="1"/>
</dbReference>
<dbReference type="Proteomes" id="UP000238274">
    <property type="component" value="Unassembled WGS sequence"/>
</dbReference>
<dbReference type="Pfam" id="PF16335">
    <property type="entry name" value="GtaA_6_Hairpin"/>
    <property type="match status" value="1"/>
</dbReference>
<dbReference type="InterPro" id="IPR033433">
    <property type="entry name" value="GtaA_N"/>
</dbReference>
<dbReference type="PANTHER" id="PTHR31987:SF1">
    <property type="entry name" value="GLUTAMINASE A"/>
    <property type="match status" value="1"/>
</dbReference>
<protein>
    <recommendedName>
        <fullName evidence="5">Glutaminase</fullName>
    </recommendedName>
</protein>
<organism evidence="3 4">
    <name type="scientific">Puccinia striiformis</name>
    <dbReference type="NCBI Taxonomy" id="27350"/>
    <lineage>
        <taxon>Eukaryota</taxon>
        <taxon>Fungi</taxon>
        <taxon>Dikarya</taxon>
        <taxon>Basidiomycota</taxon>
        <taxon>Pucciniomycotina</taxon>
        <taxon>Pucciniomycetes</taxon>
        <taxon>Pucciniales</taxon>
        <taxon>Pucciniaceae</taxon>
        <taxon>Puccinia</taxon>
    </lineage>
</organism>
<dbReference type="AlphaFoldDB" id="A0A2S4WBY1"/>
<evidence type="ECO:0000313" key="4">
    <source>
        <dbReference type="Proteomes" id="UP000238274"/>
    </source>
</evidence>
<dbReference type="VEuPathDB" id="FungiDB:PSTT_09908"/>
<keyword evidence="4" id="KW-1185">Reference proteome</keyword>
<evidence type="ECO:0000259" key="1">
    <source>
        <dbReference type="Pfam" id="PF16335"/>
    </source>
</evidence>
<dbReference type="InterPro" id="IPR052743">
    <property type="entry name" value="Glutaminase_GtaA"/>
</dbReference>
<sequence>MRGQKPAEDTTTSRRWLSWQEAIVEQYRVIDQAVPGASELFDCQFALVECRLIVEVMKSPPHQKKRTMNPAQAAQIVVLLLALLLSTKTIECLEAIHQQQPLLPQSTRNSLQALAGSNSSSSSFYPLLPPAIPLAVKSPYLSAWLATGQEGGNGGYLAGRWAQFWPIQFPQNPSAYRLGWAGLIQVNGQTYEFMGRPNEDFIGNRHRRAIQRGFRYTSSRSIFEFDADGLRFLVTFLSPIAPQGDLLRQSLPFSYLTIELVENTLKDSDADWASGDHNVNATWSLDHFNNTVTYKLGRKEQLKFSEQFEYAEWGQVIYATAKVPGLTTASGQASQVRSDFVSHGKLNGIQDEDYRRISDRTAGLGYSVPLNRNEKSVVFVIGHVRDPYVQSIEKDEKNERDGKLNEKWGYWRSVFNKTEEAIEFSLNDYPEAIEDDARRLGGDDYVAIASLSARQALGGIEITIGKDRDGKFDPTDVAAFLKEISSNGDMSTVDVIFPQFPALAYLDPQLLKLLLEPLFKYSQSGLYPNRWTVHDLGRYPNATGHNDGKDEPMPVEEAGNILMMSLTSTDEVEEKHGLQLQAYYQLSKDEDWLAKHYVILKQWAGFLIDDGLIPAEQLSTDDFAGTLANQTNLALKAIVGIGAMAEIATKSGYQEEGSNFRTIAEKFVDKWIGFSLNSSGNHTKLAYQLKDSWGTLYNLFGDRLLNLKLIPERIYRIQDDFYPHVANQYGVPLDSRHTWAKTDWQMFAAGAALTIQTRDLFLNNLYETETAEFPGRSNTSTWRVEFINRPVSGGISSDDEVNVMNEYRGHFSILALDRLNKVNGVTEFPFKNRHRNSNDAASIQPIHRFETLAKLSISWGAVLAFHQIFIA</sequence>
<proteinExistence type="predicted"/>
<comment type="caution">
    <text evidence="3">The sequence shown here is derived from an EMBL/GenBank/DDBJ whole genome shotgun (WGS) entry which is preliminary data.</text>
</comment>
<reference evidence="4" key="3">
    <citation type="journal article" date="2018" name="Mol. Plant Microbe Interact.">
        <title>Genome sequence resources for the wheat stripe rust pathogen (Puccinia striiformis f. sp. tritici) and the barley stripe rust pathogen (Puccinia striiformis f. sp. hordei).</title>
        <authorList>
            <person name="Xia C."/>
            <person name="Wang M."/>
            <person name="Yin C."/>
            <person name="Cornejo O.E."/>
            <person name="Hulbert S.H."/>
            <person name="Chen X."/>
        </authorList>
    </citation>
    <scope>NUCLEOTIDE SEQUENCE [LARGE SCALE GENOMIC DNA]</scope>
    <source>
        <strain evidence="4">93TX-2</strain>
    </source>
</reference>
<accession>A0A2S4WBY1</accession>
<reference evidence="3 4" key="1">
    <citation type="submission" date="2017-12" db="EMBL/GenBank/DDBJ databases">
        <title>Gene loss provides genomic basis for host adaptation in cereal stripe rust fungi.</title>
        <authorList>
            <person name="Xia C."/>
        </authorList>
    </citation>
    <scope>NUCLEOTIDE SEQUENCE [LARGE SCALE GENOMIC DNA]</scope>
    <source>
        <strain evidence="3 4">93TX-2</strain>
    </source>
</reference>